<keyword evidence="2" id="KW-0732">Signal</keyword>
<protein>
    <submittedName>
        <fullName evidence="3">Uncharacterized protein</fullName>
    </submittedName>
</protein>
<feature type="chain" id="PRO_5015349475" evidence="2">
    <location>
        <begin position="41"/>
        <end position="80"/>
    </location>
</feature>
<evidence type="ECO:0000313" key="4">
    <source>
        <dbReference type="Proteomes" id="UP000244005"/>
    </source>
</evidence>
<feature type="signal peptide" evidence="2">
    <location>
        <begin position="1"/>
        <end position="40"/>
    </location>
</feature>
<name>A0A2R6WTL2_MARPO</name>
<evidence type="ECO:0000256" key="1">
    <source>
        <dbReference type="SAM" id="MobiDB-lite"/>
    </source>
</evidence>
<dbReference type="EMBL" id="KZ772731">
    <property type="protein sequence ID" value="PTQ37207.1"/>
    <property type="molecule type" value="Genomic_DNA"/>
</dbReference>
<organism evidence="3 4">
    <name type="scientific">Marchantia polymorpha</name>
    <name type="common">Common liverwort</name>
    <name type="synonym">Marchantia aquatica</name>
    <dbReference type="NCBI Taxonomy" id="3197"/>
    <lineage>
        <taxon>Eukaryota</taxon>
        <taxon>Viridiplantae</taxon>
        <taxon>Streptophyta</taxon>
        <taxon>Embryophyta</taxon>
        <taxon>Marchantiophyta</taxon>
        <taxon>Marchantiopsida</taxon>
        <taxon>Marchantiidae</taxon>
        <taxon>Marchantiales</taxon>
        <taxon>Marchantiaceae</taxon>
        <taxon>Marchantia</taxon>
    </lineage>
</organism>
<evidence type="ECO:0000256" key="2">
    <source>
        <dbReference type="SAM" id="SignalP"/>
    </source>
</evidence>
<sequence>MSCATSRALADPEASKSSRARGRRICWMLISILAIRAALAESTRSCPGAPLRIDCCSGPGASDPCSCTRSREILRPAGSP</sequence>
<dbReference type="Proteomes" id="UP000244005">
    <property type="component" value="Unassembled WGS sequence"/>
</dbReference>
<reference evidence="4" key="1">
    <citation type="journal article" date="2017" name="Cell">
        <title>Insights into land plant evolution garnered from the Marchantia polymorpha genome.</title>
        <authorList>
            <person name="Bowman J.L."/>
            <person name="Kohchi T."/>
            <person name="Yamato K.T."/>
            <person name="Jenkins J."/>
            <person name="Shu S."/>
            <person name="Ishizaki K."/>
            <person name="Yamaoka S."/>
            <person name="Nishihama R."/>
            <person name="Nakamura Y."/>
            <person name="Berger F."/>
            <person name="Adam C."/>
            <person name="Aki S.S."/>
            <person name="Althoff F."/>
            <person name="Araki T."/>
            <person name="Arteaga-Vazquez M.A."/>
            <person name="Balasubrmanian S."/>
            <person name="Barry K."/>
            <person name="Bauer D."/>
            <person name="Boehm C.R."/>
            <person name="Briginshaw L."/>
            <person name="Caballero-Perez J."/>
            <person name="Catarino B."/>
            <person name="Chen F."/>
            <person name="Chiyoda S."/>
            <person name="Chovatia M."/>
            <person name="Davies K.M."/>
            <person name="Delmans M."/>
            <person name="Demura T."/>
            <person name="Dierschke T."/>
            <person name="Dolan L."/>
            <person name="Dorantes-Acosta A.E."/>
            <person name="Eklund D.M."/>
            <person name="Florent S.N."/>
            <person name="Flores-Sandoval E."/>
            <person name="Fujiyama A."/>
            <person name="Fukuzawa H."/>
            <person name="Galik B."/>
            <person name="Grimanelli D."/>
            <person name="Grimwood J."/>
            <person name="Grossniklaus U."/>
            <person name="Hamada T."/>
            <person name="Haseloff J."/>
            <person name="Hetherington A.J."/>
            <person name="Higo A."/>
            <person name="Hirakawa Y."/>
            <person name="Hundley H.N."/>
            <person name="Ikeda Y."/>
            <person name="Inoue K."/>
            <person name="Inoue S.I."/>
            <person name="Ishida S."/>
            <person name="Jia Q."/>
            <person name="Kakita M."/>
            <person name="Kanazawa T."/>
            <person name="Kawai Y."/>
            <person name="Kawashima T."/>
            <person name="Kennedy M."/>
            <person name="Kinose K."/>
            <person name="Kinoshita T."/>
            <person name="Kohara Y."/>
            <person name="Koide E."/>
            <person name="Komatsu K."/>
            <person name="Kopischke S."/>
            <person name="Kubo M."/>
            <person name="Kyozuka J."/>
            <person name="Lagercrantz U."/>
            <person name="Lin S.S."/>
            <person name="Lindquist E."/>
            <person name="Lipzen A.M."/>
            <person name="Lu C.W."/>
            <person name="De Luna E."/>
            <person name="Martienssen R.A."/>
            <person name="Minamino N."/>
            <person name="Mizutani M."/>
            <person name="Mizutani M."/>
            <person name="Mochizuki N."/>
            <person name="Monte I."/>
            <person name="Mosher R."/>
            <person name="Nagasaki H."/>
            <person name="Nakagami H."/>
            <person name="Naramoto S."/>
            <person name="Nishitani K."/>
            <person name="Ohtani M."/>
            <person name="Okamoto T."/>
            <person name="Okumura M."/>
            <person name="Phillips J."/>
            <person name="Pollak B."/>
            <person name="Reinders A."/>
            <person name="Rovekamp M."/>
            <person name="Sano R."/>
            <person name="Sawa S."/>
            <person name="Schmid M.W."/>
            <person name="Shirakawa M."/>
            <person name="Solano R."/>
            <person name="Spunde A."/>
            <person name="Suetsugu N."/>
            <person name="Sugano S."/>
            <person name="Sugiyama A."/>
            <person name="Sun R."/>
            <person name="Suzuki Y."/>
            <person name="Takenaka M."/>
            <person name="Takezawa D."/>
            <person name="Tomogane H."/>
            <person name="Tsuzuki M."/>
            <person name="Ueda T."/>
            <person name="Umeda M."/>
            <person name="Ward J.M."/>
            <person name="Watanabe Y."/>
            <person name="Yazaki K."/>
            <person name="Yokoyama R."/>
            <person name="Yoshitake Y."/>
            <person name="Yotsui I."/>
            <person name="Zachgo S."/>
            <person name="Schmutz J."/>
        </authorList>
    </citation>
    <scope>NUCLEOTIDE SEQUENCE [LARGE SCALE GENOMIC DNA]</scope>
    <source>
        <strain evidence="4">Tak-1</strain>
    </source>
</reference>
<accession>A0A2R6WTL2</accession>
<keyword evidence="4" id="KW-1185">Reference proteome</keyword>
<evidence type="ECO:0000313" key="3">
    <source>
        <dbReference type="EMBL" id="PTQ37207.1"/>
    </source>
</evidence>
<dbReference type="AlphaFoldDB" id="A0A2R6WTL2"/>
<proteinExistence type="predicted"/>
<feature type="region of interest" description="Disordered" evidence="1">
    <location>
        <begin position="1"/>
        <end position="20"/>
    </location>
</feature>
<gene>
    <name evidence="3" type="ORF">MARPO_0059s0107</name>
</gene>